<comment type="caution">
    <text evidence="1">The sequence shown here is derived from an EMBL/GenBank/DDBJ whole genome shotgun (WGS) entry which is preliminary data.</text>
</comment>
<gene>
    <name evidence="1" type="ORF">C5U62_29040</name>
</gene>
<evidence type="ECO:0000313" key="1">
    <source>
        <dbReference type="EMBL" id="PUA41896.1"/>
    </source>
</evidence>
<dbReference type="Proteomes" id="UP000244178">
    <property type="component" value="Unassembled WGS sequence"/>
</dbReference>
<accession>A0A2T6GCK6</accession>
<reference evidence="1 2" key="1">
    <citation type="submission" date="2018-03" db="EMBL/GenBank/DDBJ databases">
        <title>Draft genome sequence of the plant growth promoting rhizobacterium Pseudomonas protegens strain BNJ-SS-45 isolated from wheat (Triticum aestivum) rhizosphere.</title>
        <authorList>
            <person name="Bajpai A."/>
            <person name="Shende K."/>
            <person name="Meena N."/>
            <person name="Upadhyayula S.R."/>
            <person name="Suravajhala P."/>
            <person name="Medicherla K.M."/>
            <person name="Johri B.N."/>
        </authorList>
    </citation>
    <scope>NUCLEOTIDE SEQUENCE [LARGE SCALE GENOMIC DNA]</scope>
    <source>
        <strain evidence="1 2">BNJ-SS-45</strain>
    </source>
</reference>
<sequence length="109" mass="11745">MPAISRSNRLAGERACTKYASRNTFPRTIFTLKASGSRFALGIPGEPAYAAPHICASTLSAVRSPDEADDFPAQSHSQPQELGVRFEGWCGLPKMNQASPREAGHKPAF</sequence>
<name>A0A2T6GCK6_9PSED</name>
<dbReference type="AlphaFoldDB" id="A0A2T6GCK6"/>
<dbReference type="EMBL" id="PYJM01000008">
    <property type="protein sequence ID" value="PUA41896.1"/>
    <property type="molecule type" value="Genomic_DNA"/>
</dbReference>
<evidence type="ECO:0000313" key="2">
    <source>
        <dbReference type="Proteomes" id="UP000244178"/>
    </source>
</evidence>
<protein>
    <submittedName>
        <fullName evidence="1">Uncharacterized protein</fullName>
    </submittedName>
</protein>
<organism evidence="1 2">
    <name type="scientific">Pseudomonas protegens</name>
    <dbReference type="NCBI Taxonomy" id="380021"/>
    <lineage>
        <taxon>Bacteria</taxon>
        <taxon>Pseudomonadati</taxon>
        <taxon>Pseudomonadota</taxon>
        <taxon>Gammaproteobacteria</taxon>
        <taxon>Pseudomonadales</taxon>
        <taxon>Pseudomonadaceae</taxon>
        <taxon>Pseudomonas</taxon>
    </lineage>
</organism>
<proteinExistence type="predicted"/>